<dbReference type="AlphaFoldDB" id="A0A1S2MDU6"/>
<evidence type="ECO:0000313" key="12">
    <source>
        <dbReference type="EMBL" id="QOY38014.1"/>
    </source>
</evidence>
<dbReference type="Pfam" id="PF00186">
    <property type="entry name" value="DHFR_1"/>
    <property type="match status" value="1"/>
</dbReference>
<dbReference type="InterPro" id="IPR024072">
    <property type="entry name" value="DHFR-like_dom_sf"/>
</dbReference>
<evidence type="ECO:0000256" key="4">
    <source>
        <dbReference type="ARBA" id="ARBA00022563"/>
    </source>
</evidence>
<dbReference type="GO" id="GO:0046655">
    <property type="term" value="P:folic acid metabolic process"/>
    <property type="evidence" value="ECO:0007669"/>
    <property type="project" value="TreeGrafter"/>
</dbReference>
<dbReference type="Proteomes" id="UP000180175">
    <property type="component" value="Chromosome"/>
</dbReference>
<evidence type="ECO:0000256" key="2">
    <source>
        <dbReference type="ARBA" id="ARBA00009539"/>
    </source>
</evidence>
<reference evidence="11 13" key="1">
    <citation type="submission" date="2016-10" db="EMBL/GenBank/DDBJ databases">
        <title>Draft genome sequences of four alkaliphilic bacteria belonging to the Anaerobacillus genus.</title>
        <authorList>
            <person name="Bassil N.M."/>
            <person name="Lloyd J.R."/>
        </authorList>
    </citation>
    <scope>NUCLEOTIDE SEQUENCE [LARGE SCALE GENOMIC DNA]</scope>
    <source>
        <strain evidence="11 13">NB2006</strain>
    </source>
</reference>
<dbReference type="GO" id="GO:0005829">
    <property type="term" value="C:cytosol"/>
    <property type="evidence" value="ECO:0007669"/>
    <property type="project" value="TreeGrafter"/>
</dbReference>
<dbReference type="PANTHER" id="PTHR48069">
    <property type="entry name" value="DIHYDROFOLATE REDUCTASE"/>
    <property type="match status" value="1"/>
</dbReference>
<dbReference type="UniPathway" id="UPA00077">
    <property type="reaction ID" value="UER00158"/>
</dbReference>
<dbReference type="InterPro" id="IPR001796">
    <property type="entry name" value="DHFR_dom"/>
</dbReference>
<evidence type="ECO:0000256" key="9">
    <source>
        <dbReference type="RuleBase" id="RU004474"/>
    </source>
</evidence>
<dbReference type="GO" id="GO:0004146">
    <property type="term" value="F:dihydrofolate reductase activity"/>
    <property type="evidence" value="ECO:0007669"/>
    <property type="project" value="UniProtKB-EC"/>
</dbReference>
<sequence>MISLIVATGENRVIGLNNKMPWHLPADLAYFKNTTSGHAVVMGRKTFESIGRPLPNRTNIILTRDENFQAEGCQVIHSVEEALQLGKVQDLFIIGGAEIYHQFLAQADRVYLTYIEENFEGDTFFPELTDEWKLVSTEKHLPDEKNQYNYEFRVYEKNQQLIITNY</sequence>
<dbReference type="GO" id="GO:0046452">
    <property type="term" value="P:dihydrofolate metabolic process"/>
    <property type="evidence" value="ECO:0007669"/>
    <property type="project" value="TreeGrafter"/>
</dbReference>
<proteinExistence type="inferred from homology"/>
<evidence type="ECO:0000256" key="8">
    <source>
        <dbReference type="PIRNR" id="PIRNR000194"/>
    </source>
</evidence>
<dbReference type="InterPro" id="IPR017925">
    <property type="entry name" value="DHFR_CS"/>
</dbReference>
<evidence type="ECO:0000313" key="11">
    <source>
        <dbReference type="EMBL" id="OIJ22780.1"/>
    </source>
</evidence>
<dbReference type="EMBL" id="CP063356">
    <property type="protein sequence ID" value="QOY38014.1"/>
    <property type="molecule type" value="Genomic_DNA"/>
</dbReference>
<dbReference type="NCBIfam" id="NF008037">
    <property type="entry name" value="PRK10769.1"/>
    <property type="match status" value="1"/>
</dbReference>
<comment type="pathway">
    <text evidence="1 8">Cofactor biosynthesis; tetrahydrofolate biosynthesis; 5,6,7,8-tetrahydrofolate from 7,8-dihydrofolate: step 1/1.</text>
</comment>
<dbReference type="CDD" id="cd00209">
    <property type="entry name" value="DHFR"/>
    <property type="match status" value="1"/>
</dbReference>
<feature type="domain" description="DHFR" evidence="10">
    <location>
        <begin position="1"/>
        <end position="157"/>
    </location>
</feature>
<evidence type="ECO:0000256" key="1">
    <source>
        <dbReference type="ARBA" id="ARBA00004903"/>
    </source>
</evidence>
<keyword evidence="5 8" id="KW-0521">NADP</keyword>
<dbReference type="SUPFAM" id="SSF53597">
    <property type="entry name" value="Dihydrofolate reductase-like"/>
    <property type="match status" value="1"/>
</dbReference>
<keyword evidence="13" id="KW-1185">Reference proteome</keyword>
<dbReference type="EC" id="1.5.1.3" evidence="3 8"/>
<dbReference type="Gene3D" id="3.40.430.10">
    <property type="entry name" value="Dihydrofolate Reductase, subunit A"/>
    <property type="match status" value="1"/>
</dbReference>
<dbReference type="FunFam" id="3.40.430.10:FF:000001">
    <property type="entry name" value="Dihydrofolate reductase"/>
    <property type="match status" value="1"/>
</dbReference>
<dbReference type="PIRSF" id="PIRSF000194">
    <property type="entry name" value="DHFR"/>
    <property type="match status" value="1"/>
</dbReference>
<dbReference type="GO" id="GO:0006730">
    <property type="term" value="P:one-carbon metabolic process"/>
    <property type="evidence" value="ECO:0007669"/>
    <property type="project" value="UniProtKB-KW"/>
</dbReference>
<name>A0A1S2MDU6_9BACI</name>
<dbReference type="PROSITE" id="PS00075">
    <property type="entry name" value="DHFR_1"/>
    <property type="match status" value="1"/>
</dbReference>
<keyword evidence="6 8" id="KW-0560">Oxidoreductase</keyword>
<dbReference type="KEGG" id="aia:AWH56_010855"/>
<dbReference type="PANTHER" id="PTHR48069:SF3">
    <property type="entry name" value="DIHYDROFOLATE REDUCTASE"/>
    <property type="match status" value="1"/>
</dbReference>
<evidence type="ECO:0000259" key="10">
    <source>
        <dbReference type="PROSITE" id="PS51330"/>
    </source>
</evidence>
<reference evidence="12 13" key="2">
    <citation type="journal article" date="2017" name="Genome Announc.">
        <title>Draft Genome Sequences of Four Alkaliphilic Bacteria Belonging to the Anaerobacillus Genus.</title>
        <authorList>
            <person name="Bassil N.M."/>
            <person name="Lloyd J.R."/>
        </authorList>
    </citation>
    <scope>NUCLEOTIDE SEQUENCE [LARGE SCALE GENOMIC DNA]</scope>
    <source>
        <strain evidence="12 13">NB2006</strain>
    </source>
</reference>
<organism evidence="11 13">
    <name type="scientific">Anaerobacillus isosaccharinicus</name>
    <dbReference type="NCBI Taxonomy" id="1532552"/>
    <lineage>
        <taxon>Bacteria</taxon>
        <taxon>Bacillati</taxon>
        <taxon>Bacillota</taxon>
        <taxon>Bacilli</taxon>
        <taxon>Bacillales</taxon>
        <taxon>Bacillaceae</taxon>
        <taxon>Anaerobacillus</taxon>
    </lineage>
</organism>
<keyword evidence="4 8" id="KW-0554">One-carbon metabolism</keyword>
<dbReference type="EMBL" id="LQXD01000027">
    <property type="protein sequence ID" value="OIJ22780.1"/>
    <property type="molecule type" value="Genomic_DNA"/>
</dbReference>
<gene>
    <name evidence="12" type="primary">folA</name>
    <name evidence="12" type="ORF">AWH56_010855</name>
    <name evidence="11" type="ORF">AWH56_04455</name>
</gene>
<dbReference type="GO" id="GO:0070401">
    <property type="term" value="F:NADP+ binding"/>
    <property type="evidence" value="ECO:0007669"/>
    <property type="project" value="UniProtKB-ARBA"/>
</dbReference>
<protein>
    <recommendedName>
        <fullName evidence="3 8">Dihydrofolate reductase</fullName>
        <ecNumber evidence="3 8">1.5.1.3</ecNumber>
    </recommendedName>
</protein>
<comment type="similarity">
    <text evidence="2 8 9">Belongs to the dihydrofolate reductase family.</text>
</comment>
<evidence type="ECO:0000313" key="13">
    <source>
        <dbReference type="Proteomes" id="UP000180175"/>
    </source>
</evidence>
<comment type="function">
    <text evidence="7 8">Key enzyme in folate metabolism. Catalyzes an essential reaction for de novo glycine and purine synthesis, and for DNA precursor synthesis.</text>
</comment>
<dbReference type="OrthoDB" id="9804315at2"/>
<reference evidence="12 13" key="3">
    <citation type="journal article" date="2019" name="Int. J. Syst. Evol. Microbiol.">
        <title>Anaerobacillus isosaccharinicus sp. nov., an alkaliphilic bacterium which degrades isosaccharinic acid.</title>
        <authorList>
            <person name="Bassil N.M."/>
            <person name="Lloyd J.R."/>
        </authorList>
    </citation>
    <scope>NUCLEOTIDE SEQUENCE [LARGE SCALE GENOMIC DNA]</scope>
    <source>
        <strain evidence="12 13">NB2006</strain>
    </source>
</reference>
<evidence type="ECO:0000256" key="3">
    <source>
        <dbReference type="ARBA" id="ARBA00012856"/>
    </source>
</evidence>
<accession>A0A1S2MDU6</accession>
<dbReference type="PRINTS" id="PR00070">
    <property type="entry name" value="DHFR"/>
</dbReference>
<evidence type="ECO:0000256" key="6">
    <source>
        <dbReference type="ARBA" id="ARBA00023002"/>
    </source>
</evidence>
<dbReference type="GO" id="GO:0046654">
    <property type="term" value="P:tetrahydrofolate biosynthetic process"/>
    <property type="evidence" value="ECO:0007669"/>
    <property type="project" value="UniProtKB-UniPathway"/>
</dbReference>
<evidence type="ECO:0000256" key="7">
    <source>
        <dbReference type="ARBA" id="ARBA00025067"/>
    </source>
</evidence>
<evidence type="ECO:0000256" key="5">
    <source>
        <dbReference type="ARBA" id="ARBA00022857"/>
    </source>
</evidence>
<dbReference type="PROSITE" id="PS51330">
    <property type="entry name" value="DHFR_2"/>
    <property type="match status" value="1"/>
</dbReference>
<dbReference type="RefSeq" id="WP_071315978.1">
    <property type="nucleotide sequence ID" value="NZ_CP063356.2"/>
</dbReference>
<dbReference type="InterPro" id="IPR012259">
    <property type="entry name" value="DHFR"/>
</dbReference>
<reference evidence="12" key="4">
    <citation type="submission" date="2020-10" db="EMBL/GenBank/DDBJ databases">
        <authorList>
            <person name="Bassil N.M."/>
            <person name="Lloyd J.R."/>
        </authorList>
    </citation>
    <scope>NUCLEOTIDE SEQUENCE</scope>
    <source>
        <strain evidence="12">NB2006</strain>
    </source>
</reference>
<comment type="catalytic activity">
    <reaction evidence="8">
        <text>(6S)-5,6,7,8-tetrahydrofolate + NADP(+) = 7,8-dihydrofolate + NADPH + H(+)</text>
        <dbReference type="Rhea" id="RHEA:15009"/>
        <dbReference type="ChEBI" id="CHEBI:15378"/>
        <dbReference type="ChEBI" id="CHEBI:57451"/>
        <dbReference type="ChEBI" id="CHEBI:57453"/>
        <dbReference type="ChEBI" id="CHEBI:57783"/>
        <dbReference type="ChEBI" id="CHEBI:58349"/>
        <dbReference type="EC" id="1.5.1.3"/>
    </reaction>
</comment>